<organism evidence="1 2">
    <name type="scientific">Botrytis porri</name>
    <dbReference type="NCBI Taxonomy" id="87229"/>
    <lineage>
        <taxon>Eukaryota</taxon>
        <taxon>Fungi</taxon>
        <taxon>Dikarya</taxon>
        <taxon>Ascomycota</taxon>
        <taxon>Pezizomycotina</taxon>
        <taxon>Leotiomycetes</taxon>
        <taxon>Helotiales</taxon>
        <taxon>Sclerotiniaceae</taxon>
        <taxon>Botrytis</taxon>
    </lineage>
</organism>
<name>A0A4Z1KIZ1_9HELO</name>
<keyword evidence="2" id="KW-1185">Reference proteome</keyword>
<dbReference type="OrthoDB" id="3537368at2759"/>
<sequence>MIFAYTLVAKGGAFVTPTVVTSNWSVSYSEADYRISFPDSPYFNGYKSFECGSNVTLRKNVGPRPDFPDSAPYVELTRVLRPIIYATCLRTCKQILELGLQMLYADNAYSFKMKGNSKIFYGRPPSLLSKDSNYHWPNSDKPTLSREGIYDGSTVKLSARQYESKIKHVMNQIERRVPILKLEGWACYDLFLRFLYTIGPQSRTSIRTLRFAGSPRTHERKRIVCDCHDVDLLYSLRIYIPFFNKFCTSINILVLNMEMDVCKTMGSLANVVRSFDEVLKLFLGELKKLQRVRTLVMRRGVYPRDEPYRRILYDNIDHAKDTINFFMNRVERKV</sequence>
<protein>
    <submittedName>
        <fullName evidence="1">Uncharacterized protein</fullName>
    </submittedName>
</protein>
<dbReference type="AlphaFoldDB" id="A0A4Z1KIZ1"/>
<accession>A0A4Z1KIZ1</accession>
<comment type="caution">
    <text evidence="1">The sequence shown here is derived from an EMBL/GenBank/DDBJ whole genome shotgun (WGS) entry which is preliminary data.</text>
</comment>
<evidence type="ECO:0000313" key="1">
    <source>
        <dbReference type="EMBL" id="TGO81447.1"/>
    </source>
</evidence>
<dbReference type="Proteomes" id="UP000297280">
    <property type="component" value="Unassembled WGS sequence"/>
</dbReference>
<evidence type="ECO:0000313" key="2">
    <source>
        <dbReference type="Proteomes" id="UP000297280"/>
    </source>
</evidence>
<dbReference type="EMBL" id="PQXO01001143">
    <property type="protein sequence ID" value="TGO81447.1"/>
    <property type="molecule type" value="Genomic_DNA"/>
</dbReference>
<gene>
    <name evidence="1" type="ORF">BPOR_1150g00030</name>
</gene>
<reference evidence="1 2" key="1">
    <citation type="submission" date="2017-12" db="EMBL/GenBank/DDBJ databases">
        <title>Comparative genomics of Botrytis spp.</title>
        <authorList>
            <person name="Valero-Jimenez C.A."/>
            <person name="Tapia P."/>
            <person name="Veloso J."/>
            <person name="Silva-Moreno E."/>
            <person name="Staats M."/>
            <person name="Valdes J.H."/>
            <person name="Van Kan J.A.L."/>
        </authorList>
    </citation>
    <scope>NUCLEOTIDE SEQUENCE [LARGE SCALE GENOMIC DNA]</scope>
    <source>
        <strain evidence="1 2">MUCL3349</strain>
    </source>
</reference>
<proteinExistence type="predicted"/>